<gene>
    <name evidence="3" type="ORF">SAMN05444581_102271</name>
</gene>
<evidence type="ECO:0000313" key="4">
    <source>
        <dbReference type="Proteomes" id="UP000198755"/>
    </source>
</evidence>
<dbReference type="RefSeq" id="WP_091678451.1">
    <property type="nucleotide sequence ID" value="NZ_FOSN01000002.1"/>
</dbReference>
<dbReference type="PANTHER" id="PTHR44196">
    <property type="entry name" value="DEHYDROGENASE/REDUCTASE SDR FAMILY MEMBER 7B"/>
    <property type="match status" value="1"/>
</dbReference>
<evidence type="ECO:0000256" key="1">
    <source>
        <dbReference type="ARBA" id="ARBA00006484"/>
    </source>
</evidence>
<dbReference type="EMBL" id="FOSN01000002">
    <property type="protein sequence ID" value="SFK12942.1"/>
    <property type="molecule type" value="Genomic_DNA"/>
</dbReference>
<dbReference type="PRINTS" id="PR00081">
    <property type="entry name" value="GDHRDH"/>
</dbReference>
<dbReference type="PANTHER" id="PTHR44196:SF1">
    <property type="entry name" value="DEHYDROGENASE_REDUCTASE SDR FAMILY MEMBER 7B"/>
    <property type="match status" value="1"/>
</dbReference>
<dbReference type="STRING" id="1612308.SAMN05444581_102271"/>
<dbReference type="GO" id="GO:0016491">
    <property type="term" value="F:oxidoreductase activity"/>
    <property type="evidence" value="ECO:0007669"/>
    <property type="project" value="UniProtKB-KW"/>
</dbReference>
<protein>
    <submittedName>
        <fullName evidence="3">Short-chain dehydrogenase</fullName>
    </submittedName>
</protein>
<sequence length="258" mass="27578">MMFRASPVEGLAWVTGASSGIGRAVAIELARRGYTVAATARRAALLDELAASEPLIHAFPGDLTEPDETASLVGAIEAAHGPIALAFLNAAVYFPAERKTFNAALAWRTFEINVGGVINSLGPVLAAMTSRGKGQIAITSSLAGYGGIPGSLAYGSTKAALIYMAEALKLTYEDAGLRVQIVNPGFVRTPMTDHNTSFSMPFIIDAEAAARIICDGFERGGFEIAFPRRLAYMFKAARLLPYPLFFRLMDRATRRART</sequence>
<evidence type="ECO:0000313" key="3">
    <source>
        <dbReference type="EMBL" id="SFK12942.1"/>
    </source>
</evidence>
<evidence type="ECO:0000256" key="2">
    <source>
        <dbReference type="ARBA" id="ARBA00023002"/>
    </source>
</evidence>
<reference evidence="3 4" key="1">
    <citation type="submission" date="2016-10" db="EMBL/GenBank/DDBJ databases">
        <authorList>
            <person name="de Groot N.N."/>
        </authorList>
    </citation>
    <scope>NUCLEOTIDE SEQUENCE [LARGE SCALE GENOMIC DNA]</scope>
    <source>
        <strain evidence="3 4">NE2</strain>
    </source>
</reference>
<dbReference type="GO" id="GO:0016020">
    <property type="term" value="C:membrane"/>
    <property type="evidence" value="ECO:0007669"/>
    <property type="project" value="TreeGrafter"/>
</dbReference>
<comment type="similarity">
    <text evidence="1">Belongs to the short-chain dehydrogenases/reductases (SDR) family.</text>
</comment>
<dbReference type="Gene3D" id="3.40.50.720">
    <property type="entry name" value="NAD(P)-binding Rossmann-like Domain"/>
    <property type="match status" value="1"/>
</dbReference>
<proteinExistence type="inferred from homology"/>
<accession>A0A1I3WZL4</accession>
<organism evidence="3 4">
    <name type="scientific">Methylocapsa palsarum</name>
    <dbReference type="NCBI Taxonomy" id="1612308"/>
    <lineage>
        <taxon>Bacteria</taxon>
        <taxon>Pseudomonadati</taxon>
        <taxon>Pseudomonadota</taxon>
        <taxon>Alphaproteobacteria</taxon>
        <taxon>Hyphomicrobiales</taxon>
        <taxon>Beijerinckiaceae</taxon>
        <taxon>Methylocapsa</taxon>
    </lineage>
</organism>
<name>A0A1I3WZL4_9HYPH</name>
<dbReference type="InterPro" id="IPR036291">
    <property type="entry name" value="NAD(P)-bd_dom_sf"/>
</dbReference>
<dbReference type="Proteomes" id="UP000198755">
    <property type="component" value="Unassembled WGS sequence"/>
</dbReference>
<dbReference type="AlphaFoldDB" id="A0A1I3WZL4"/>
<keyword evidence="2" id="KW-0560">Oxidoreductase</keyword>
<dbReference type="Pfam" id="PF00106">
    <property type="entry name" value="adh_short"/>
    <property type="match status" value="1"/>
</dbReference>
<keyword evidence="4" id="KW-1185">Reference proteome</keyword>
<dbReference type="OrthoDB" id="335726at2"/>
<dbReference type="SUPFAM" id="SSF51735">
    <property type="entry name" value="NAD(P)-binding Rossmann-fold domains"/>
    <property type="match status" value="1"/>
</dbReference>
<dbReference type="InterPro" id="IPR002347">
    <property type="entry name" value="SDR_fam"/>
</dbReference>